<dbReference type="SUPFAM" id="SSF52540">
    <property type="entry name" value="P-loop containing nucleoside triphosphate hydrolases"/>
    <property type="match status" value="1"/>
</dbReference>
<feature type="non-terminal residue" evidence="1">
    <location>
        <position position="274"/>
    </location>
</feature>
<comment type="caution">
    <text evidence="1">The sequence shown here is derived from an EMBL/GenBank/DDBJ whole genome shotgun (WGS) entry which is preliminary data.</text>
</comment>
<reference evidence="1" key="1">
    <citation type="submission" date="2023-06" db="EMBL/GenBank/DDBJ databases">
        <title>Genome-scale phylogeny and comparative genomics of the fungal order Sordariales.</title>
        <authorList>
            <consortium name="Lawrence Berkeley National Laboratory"/>
            <person name="Hensen N."/>
            <person name="Bonometti L."/>
            <person name="Westerberg I."/>
            <person name="Brannstrom I.O."/>
            <person name="Guillou S."/>
            <person name="Cros-Aarteil S."/>
            <person name="Calhoun S."/>
            <person name="Haridas S."/>
            <person name="Kuo A."/>
            <person name="Mondo S."/>
            <person name="Pangilinan J."/>
            <person name="Riley R."/>
            <person name="Labutti K."/>
            <person name="Andreopoulos B."/>
            <person name="Lipzen A."/>
            <person name="Chen C."/>
            <person name="Yanf M."/>
            <person name="Daum C."/>
            <person name="Ng V."/>
            <person name="Clum A."/>
            <person name="Steindorff A."/>
            <person name="Ohm R."/>
            <person name="Martin F."/>
            <person name="Silar P."/>
            <person name="Natvig D."/>
            <person name="Lalanne C."/>
            <person name="Gautier V."/>
            <person name="Ament-Velasquez S.L."/>
            <person name="Kruys A."/>
            <person name="Hutchinson M.I."/>
            <person name="Powell A.J."/>
            <person name="Barry K."/>
            <person name="Miller A.N."/>
            <person name="Grigoriev I.V."/>
            <person name="Debuchy R."/>
            <person name="Gladieux P."/>
            <person name="Thoren M.H."/>
            <person name="Johannesson H."/>
        </authorList>
    </citation>
    <scope>NUCLEOTIDE SEQUENCE</scope>
    <source>
        <strain evidence="1">CBS 540.89</strain>
    </source>
</reference>
<keyword evidence="2" id="KW-1185">Reference proteome</keyword>
<evidence type="ECO:0008006" key="3">
    <source>
        <dbReference type="Google" id="ProtNLM"/>
    </source>
</evidence>
<evidence type="ECO:0000313" key="1">
    <source>
        <dbReference type="EMBL" id="KAK0735312.1"/>
    </source>
</evidence>
<dbReference type="InterPro" id="IPR027417">
    <property type="entry name" value="P-loop_NTPase"/>
</dbReference>
<dbReference type="EMBL" id="JAUKTV010000007">
    <property type="protein sequence ID" value="KAK0735312.1"/>
    <property type="molecule type" value="Genomic_DNA"/>
</dbReference>
<proteinExistence type="predicted"/>
<organism evidence="1 2">
    <name type="scientific">Apiosordaria backusii</name>
    <dbReference type="NCBI Taxonomy" id="314023"/>
    <lineage>
        <taxon>Eukaryota</taxon>
        <taxon>Fungi</taxon>
        <taxon>Dikarya</taxon>
        <taxon>Ascomycota</taxon>
        <taxon>Pezizomycotina</taxon>
        <taxon>Sordariomycetes</taxon>
        <taxon>Sordariomycetidae</taxon>
        <taxon>Sordariales</taxon>
        <taxon>Lasiosphaeriaceae</taxon>
        <taxon>Apiosordaria</taxon>
    </lineage>
</organism>
<dbReference type="AlphaFoldDB" id="A0AA40BJC6"/>
<protein>
    <recommendedName>
        <fullName evidence="3">P-loop containing nucleoside triphosphate hydrolase protein</fullName>
    </recommendedName>
</protein>
<dbReference type="Proteomes" id="UP001172159">
    <property type="component" value="Unassembled WGS sequence"/>
</dbReference>
<sequence length="274" mass="30615">MSVSPSGARSGCQCRTAVFEGNEPKRPAEPRFIVPYSRNTKFVGRRSILSRLPFLENASNEADDDDAPRKKSVLDEFHHDDSTITTHRRVALFGLAGMGKTQIAIEYAHLVHEIQPDVSVYWVDISDRLLFVDPFSPIAEACDIPGYKTNRCSGWIYRWLEDPSNGPWVTIINNADSSDTNRSISDLSKFVRALPRCSHRSIIFTTRSKSMASKLLEGDSPVLQLHESVELLRTHLSTDIAEASEPWLESVCHQLGGMPLSIVQTASFANENKI</sequence>
<accession>A0AA40BJC6</accession>
<gene>
    <name evidence="1" type="ORF">B0T21DRAFT_312322</name>
</gene>
<name>A0AA40BJC6_9PEZI</name>
<dbReference type="Gene3D" id="3.40.50.300">
    <property type="entry name" value="P-loop containing nucleotide triphosphate hydrolases"/>
    <property type="match status" value="1"/>
</dbReference>
<evidence type="ECO:0000313" key="2">
    <source>
        <dbReference type="Proteomes" id="UP001172159"/>
    </source>
</evidence>